<dbReference type="EMBL" id="PVNK01000094">
    <property type="protein sequence ID" value="PRQ03307.1"/>
    <property type="molecule type" value="Genomic_DNA"/>
</dbReference>
<feature type="domain" description="4Fe-4S ferredoxin-type" evidence="17">
    <location>
        <begin position="190"/>
        <end position="219"/>
    </location>
</feature>
<dbReference type="InterPro" id="IPR029058">
    <property type="entry name" value="AB_hydrolase_fold"/>
</dbReference>
<dbReference type="GO" id="GO:0016995">
    <property type="term" value="F:cholesterol oxidase activity"/>
    <property type="evidence" value="ECO:0007669"/>
    <property type="project" value="UniProtKB-EC"/>
</dbReference>
<keyword evidence="6 18" id="KW-0560">Oxidoreductase</keyword>
<evidence type="ECO:0000256" key="4">
    <source>
        <dbReference type="ARBA" id="ARBA00022630"/>
    </source>
</evidence>
<dbReference type="EC" id="5.3.3.1" evidence="11"/>
<evidence type="ECO:0000256" key="7">
    <source>
        <dbReference type="ARBA" id="ARBA00023098"/>
    </source>
</evidence>
<evidence type="ECO:0000256" key="10">
    <source>
        <dbReference type="ARBA" id="ARBA00023235"/>
    </source>
</evidence>
<evidence type="ECO:0000256" key="11">
    <source>
        <dbReference type="ARBA" id="ARBA00038856"/>
    </source>
</evidence>
<dbReference type="GO" id="GO:0004769">
    <property type="term" value="F:steroid Delta-isomerase activity"/>
    <property type="evidence" value="ECO:0007669"/>
    <property type="project" value="UniProtKB-EC"/>
</dbReference>
<dbReference type="InterPro" id="IPR036188">
    <property type="entry name" value="FAD/NAD-bd_sf"/>
</dbReference>
<dbReference type="InterPro" id="IPR007867">
    <property type="entry name" value="GMC_OxRtase_C"/>
</dbReference>
<dbReference type="Proteomes" id="UP000237968">
    <property type="component" value="Unassembled WGS sequence"/>
</dbReference>
<evidence type="ECO:0000256" key="6">
    <source>
        <dbReference type="ARBA" id="ARBA00023002"/>
    </source>
</evidence>
<name>A0A2S9YDV5_9BACT</name>
<keyword evidence="9" id="KW-0753">Steroid metabolism</keyword>
<protein>
    <recommendedName>
        <fullName evidence="14">Cholesterol oxidase</fullName>
        <ecNumber evidence="13">1.1.3.6</ecNumber>
        <ecNumber evidence="11">5.3.3.1</ecNumber>
    </recommendedName>
    <alternativeName>
        <fullName evidence="15">Cholesterol isomerase</fullName>
    </alternativeName>
</protein>
<dbReference type="GO" id="GO:0050660">
    <property type="term" value="F:flavin adenine dinucleotide binding"/>
    <property type="evidence" value="ECO:0007669"/>
    <property type="project" value="InterPro"/>
</dbReference>
<evidence type="ECO:0000256" key="1">
    <source>
        <dbReference type="ARBA" id="ARBA00001974"/>
    </source>
</evidence>
<dbReference type="AlphaFoldDB" id="A0A2S9YDV5"/>
<dbReference type="Pfam" id="PF00732">
    <property type="entry name" value="GMC_oxred_N"/>
    <property type="match status" value="1"/>
</dbReference>
<evidence type="ECO:0000256" key="16">
    <source>
        <dbReference type="RuleBase" id="RU003968"/>
    </source>
</evidence>
<dbReference type="RefSeq" id="WP_106391150.1">
    <property type="nucleotide sequence ID" value="NZ_PVNK01000094.1"/>
</dbReference>
<evidence type="ECO:0000256" key="5">
    <source>
        <dbReference type="ARBA" id="ARBA00022827"/>
    </source>
</evidence>
<keyword evidence="4 16" id="KW-0285">Flavoprotein</keyword>
<dbReference type="PANTHER" id="PTHR47470:SF1">
    <property type="entry name" value="FAD-DEPENDENT OXIDOREDUCTASE 2 FAD BINDING DOMAIN-CONTAINING PROTEIN"/>
    <property type="match status" value="1"/>
</dbReference>
<dbReference type="SUPFAM" id="SSF51905">
    <property type="entry name" value="FAD/NAD(P)-binding domain"/>
    <property type="match status" value="1"/>
</dbReference>
<dbReference type="InterPro" id="IPR000172">
    <property type="entry name" value="GMC_OxRdtase_N"/>
</dbReference>
<dbReference type="Gene3D" id="3.50.50.60">
    <property type="entry name" value="FAD/NAD(P)-binding domain"/>
    <property type="match status" value="3"/>
</dbReference>
<evidence type="ECO:0000256" key="13">
    <source>
        <dbReference type="ARBA" id="ARBA00049723"/>
    </source>
</evidence>
<gene>
    <name evidence="18" type="primary">choD_3</name>
    <name evidence="18" type="ORF">ENSA5_16970</name>
</gene>
<evidence type="ECO:0000256" key="9">
    <source>
        <dbReference type="ARBA" id="ARBA00023221"/>
    </source>
</evidence>
<evidence type="ECO:0000256" key="15">
    <source>
        <dbReference type="ARBA" id="ARBA00049778"/>
    </source>
</evidence>
<proteinExistence type="inferred from homology"/>
<comment type="cofactor">
    <cofactor evidence="1">
        <name>FAD</name>
        <dbReference type="ChEBI" id="CHEBI:57692"/>
    </cofactor>
</comment>
<dbReference type="PROSITE" id="PS51379">
    <property type="entry name" value="4FE4S_FER_2"/>
    <property type="match status" value="1"/>
</dbReference>
<dbReference type="SUPFAM" id="SSF53474">
    <property type="entry name" value="alpha/beta-Hydrolases"/>
    <property type="match status" value="1"/>
</dbReference>
<evidence type="ECO:0000313" key="18">
    <source>
        <dbReference type="EMBL" id="PRQ03307.1"/>
    </source>
</evidence>
<dbReference type="OrthoDB" id="337582at2"/>
<evidence type="ECO:0000313" key="19">
    <source>
        <dbReference type="Proteomes" id="UP000237968"/>
    </source>
</evidence>
<evidence type="ECO:0000256" key="2">
    <source>
        <dbReference type="ARBA" id="ARBA00010790"/>
    </source>
</evidence>
<comment type="caution">
    <text evidence="18">The sequence shown here is derived from an EMBL/GenBank/DDBJ whole genome shotgun (WGS) entry which is preliminary data.</text>
</comment>
<dbReference type="PROSITE" id="PS00623">
    <property type="entry name" value="GMC_OXRED_1"/>
    <property type="match status" value="1"/>
</dbReference>
<dbReference type="PANTHER" id="PTHR47470">
    <property type="entry name" value="CHOLESTEROL OXIDASE"/>
    <property type="match status" value="1"/>
</dbReference>
<sequence length="1142" mass="123484">MPRLASKLSALKPKYPIVVVGSGYGGGIAASRLARAGREVCVLERGREFQPGEFPDNELEASRSSQAEIPGLAKGRIGSRLALLDWHIEKEFNVLRGCGLGGTSLINANVALEADPKVFEDPRWPRALVTDLDGPLRDGYRRAREVLDPKPYPGDWPKLPKLEAHRRSAEAMGERFERVPINVSFEDRVNAFGVEQSKCTLCGDCVSGCNYGAKNTVAMTYLPDAWNHGAEIFTEIEVERVEARDDGLWAVHYTPVAKGCAFEADAERVVLAEIVILAAGTLGSTQILLRSRAHGLSTSACLGEGFSGNADVLGFGYNTDHRINGVGAGARGPDPRAPVGPTITCAIDGRTAARPLAEHFVIEDAALPGAIDAIYARALDGASEAWGEDTDGGAIDYLSERHRALRSRLPGGARHGAVANTQTYLGMALDSGAGKLHLDERGRLRIDWPRAEREPVIEALNARILAATAALGGTFVPNPTWSNHFESCLVTVHPLGGCAMAEDASVGVTNHKGQVFRGTAGAAVHEGLYVADGSVIPMPIGVNPLLTISAVAERSVALLAADHGWTINYDLDHRPVPPREPPEPPGVGVRFTERMAGFVSLVDPEQPHERAYAAGEDAGTSLSFVLTLSTDDLDATLDDPAKPMTLDGTVDAPALAPEPLQVSGGRFSLLSADPEQLDTTNMIYAMTLTADDGRCWSFRGVKYVHDDRGLDLWRDTTTLFVDVHDQDGALVARGLLHIALADFARQLSTMEATGTQSRVERLEAVTRFGRFFAGSLFDTYADVFAGPSVFNPEAPPRKRRPLRTDAPELHYMFTSDGVQLCLTRYRGGDKGPVILCHGLGVSSRIFTVDTIDTNLVEYLFAHGYDLWLLDYRASIELAASADPASADTVAAIDYPEAVAEVRRLTGATSVQMVVHCFGSTAFFMSMLSGALTGVRAAVASQTAAHVESAPLVKLKSGLHLPTALAALGVDTLTAATDRDARWYEKLYDRALDLYPVDDDERCASASCHRISFMYSLLYEHDQLAVATHETLHELFGVASVAAFDHLARMVRAKQLVDAAGSDVYLPHPERLAIPLRIIHGAENACFLPAGTKKTYAWLREHNDPELYSYVEIPNFGHIDCIFGERAATEVYPHILDHLERNL</sequence>
<dbReference type="InterPro" id="IPR052542">
    <property type="entry name" value="Cholesterol_Oxidase"/>
</dbReference>
<reference evidence="18 19" key="1">
    <citation type="submission" date="2018-03" db="EMBL/GenBank/DDBJ databases">
        <title>Draft Genome Sequences of the Obligatory Marine Myxobacteria Enhygromyxa salina SWB005.</title>
        <authorList>
            <person name="Poehlein A."/>
            <person name="Moghaddam J.A."/>
            <person name="Harms H."/>
            <person name="Alanjari M."/>
            <person name="Koenig G.M."/>
            <person name="Daniel R."/>
            <person name="Schaeberle T.F."/>
        </authorList>
    </citation>
    <scope>NUCLEOTIDE SEQUENCE [LARGE SCALE GENOMIC DNA]</scope>
    <source>
        <strain evidence="18 19">SWB005</strain>
    </source>
</reference>
<keyword evidence="7" id="KW-0443">Lipid metabolism</keyword>
<dbReference type="GO" id="GO:0008203">
    <property type="term" value="P:cholesterol metabolic process"/>
    <property type="evidence" value="ECO:0007669"/>
    <property type="project" value="UniProtKB-KW"/>
</dbReference>
<dbReference type="InterPro" id="IPR017896">
    <property type="entry name" value="4Fe4S_Fe-S-bd"/>
</dbReference>
<keyword evidence="3" id="KW-0153">Cholesterol metabolism</keyword>
<evidence type="ECO:0000259" key="17">
    <source>
        <dbReference type="PROSITE" id="PS51379"/>
    </source>
</evidence>
<evidence type="ECO:0000256" key="3">
    <source>
        <dbReference type="ARBA" id="ARBA00022548"/>
    </source>
</evidence>
<comment type="pathway">
    <text evidence="12">Steroid metabolism; cholesterol degradation.</text>
</comment>
<evidence type="ECO:0000256" key="12">
    <source>
        <dbReference type="ARBA" id="ARBA00049645"/>
    </source>
</evidence>
<keyword evidence="10" id="KW-0413">Isomerase</keyword>
<comment type="similarity">
    <text evidence="2 16">Belongs to the GMC oxidoreductase family.</text>
</comment>
<keyword evidence="5 16" id="KW-0274">FAD</keyword>
<evidence type="ECO:0000256" key="14">
    <source>
        <dbReference type="ARBA" id="ARBA00049744"/>
    </source>
</evidence>
<keyword evidence="19" id="KW-1185">Reference proteome</keyword>
<organism evidence="18 19">
    <name type="scientific">Enhygromyxa salina</name>
    <dbReference type="NCBI Taxonomy" id="215803"/>
    <lineage>
        <taxon>Bacteria</taxon>
        <taxon>Pseudomonadati</taxon>
        <taxon>Myxococcota</taxon>
        <taxon>Polyangia</taxon>
        <taxon>Nannocystales</taxon>
        <taxon>Nannocystaceae</taxon>
        <taxon>Enhygromyxa</taxon>
    </lineage>
</organism>
<dbReference type="Pfam" id="PF05199">
    <property type="entry name" value="GMC_oxred_C"/>
    <property type="match status" value="1"/>
</dbReference>
<dbReference type="EC" id="1.1.3.6" evidence="13"/>
<accession>A0A2S9YDV5</accession>
<evidence type="ECO:0000256" key="8">
    <source>
        <dbReference type="ARBA" id="ARBA00023166"/>
    </source>
</evidence>
<dbReference type="Gene3D" id="3.40.50.1820">
    <property type="entry name" value="alpha/beta hydrolase"/>
    <property type="match status" value="1"/>
</dbReference>
<keyword evidence="8" id="KW-1207">Sterol metabolism</keyword>